<name>A0ABY7EHY0_MYAAR</name>
<evidence type="ECO:0000259" key="7">
    <source>
        <dbReference type="PROSITE" id="PS50950"/>
    </source>
</evidence>
<dbReference type="SMART" id="SM00980">
    <property type="entry name" value="THAP"/>
    <property type="match status" value="1"/>
</dbReference>
<evidence type="ECO:0000256" key="1">
    <source>
        <dbReference type="ARBA" id="ARBA00001968"/>
    </source>
</evidence>
<dbReference type="InterPro" id="IPR006612">
    <property type="entry name" value="THAP_Znf"/>
</dbReference>
<dbReference type="InterPro" id="IPR027805">
    <property type="entry name" value="Transposase_HTH_dom"/>
</dbReference>
<dbReference type="Pfam" id="PF13359">
    <property type="entry name" value="DDE_Tnp_4"/>
    <property type="match status" value="1"/>
</dbReference>
<keyword evidence="2" id="KW-0479">Metal-binding</keyword>
<evidence type="ECO:0000313" key="9">
    <source>
        <dbReference type="Proteomes" id="UP001164746"/>
    </source>
</evidence>
<dbReference type="Pfam" id="PF13613">
    <property type="entry name" value="HTH_Tnp_4"/>
    <property type="match status" value="1"/>
</dbReference>
<organism evidence="8 9">
    <name type="scientific">Mya arenaria</name>
    <name type="common">Soft-shell clam</name>
    <dbReference type="NCBI Taxonomy" id="6604"/>
    <lineage>
        <taxon>Eukaryota</taxon>
        <taxon>Metazoa</taxon>
        <taxon>Spiralia</taxon>
        <taxon>Lophotrochozoa</taxon>
        <taxon>Mollusca</taxon>
        <taxon>Bivalvia</taxon>
        <taxon>Autobranchia</taxon>
        <taxon>Heteroconchia</taxon>
        <taxon>Euheterodonta</taxon>
        <taxon>Imparidentia</taxon>
        <taxon>Neoheterodontei</taxon>
        <taxon>Myida</taxon>
        <taxon>Myoidea</taxon>
        <taxon>Myidae</taxon>
        <taxon>Mya</taxon>
    </lineage>
</organism>
<evidence type="ECO:0000256" key="3">
    <source>
        <dbReference type="ARBA" id="ARBA00022771"/>
    </source>
</evidence>
<proteinExistence type="predicted"/>
<dbReference type="PANTHER" id="PTHR23080">
    <property type="entry name" value="THAP DOMAIN PROTEIN"/>
    <property type="match status" value="1"/>
</dbReference>
<keyword evidence="9" id="KW-1185">Reference proteome</keyword>
<accession>A0ABY7EHY0</accession>
<gene>
    <name evidence="8" type="ORF">MAR_018607</name>
</gene>
<keyword evidence="4" id="KW-0862">Zinc</keyword>
<comment type="cofactor">
    <cofactor evidence="1">
        <name>a divalent metal cation</name>
        <dbReference type="ChEBI" id="CHEBI:60240"/>
    </cofactor>
</comment>
<evidence type="ECO:0000256" key="2">
    <source>
        <dbReference type="ARBA" id="ARBA00022723"/>
    </source>
</evidence>
<dbReference type="EMBL" id="CP111017">
    <property type="protein sequence ID" value="WAR08649.1"/>
    <property type="molecule type" value="Genomic_DNA"/>
</dbReference>
<feature type="domain" description="THAP-type" evidence="7">
    <location>
        <begin position="1"/>
        <end position="89"/>
    </location>
</feature>
<evidence type="ECO:0000256" key="4">
    <source>
        <dbReference type="ARBA" id="ARBA00022833"/>
    </source>
</evidence>
<evidence type="ECO:0000313" key="8">
    <source>
        <dbReference type="EMBL" id="WAR08649.1"/>
    </source>
</evidence>
<sequence>MVNYCRVKGCHNRSDRETSVSFFRLPERTREKKTKEMSEERRRLWFAKLDQSFSGMNLKNVRVCSDHFISKTKADLYQKVHPDWVPTVNMDFADTFQLSRSHCQRNSQSVKFESLTMTLARLRLNLSVMHLGYQMHASVSTISRTITDVIDVMFIRMKPFVMWPEREELRKTMPMQFRKHFETNSWGGRTSNKHITENCWVLTKIIPGDLILADRGFDILSSEKKHLSPLNVETTRKIANVRIHVERVIGLARQKYTILNGTLPIDMLMTKDADNTPTIDKIAHVCCALVSLCESVVDFG</sequence>
<protein>
    <recommendedName>
        <fullName evidence="7">THAP-type domain-containing protein</fullName>
    </recommendedName>
</protein>
<keyword evidence="5 6" id="KW-0238">DNA-binding</keyword>
<evidence type="ECO:0000256" key="6">
    <source>
        <dbReference type="PROSITE-ProRule" id="PRU00309"/>
    </source>
</evidence>
<dbReference type="Proteomes" id="UP001164746">
    <property type="component" value="Chromosome 6"/>
</dbReference>
<keyword evidence="3 6" id="KW-0863">Zinc-finger</keyword>
<dbReference type="PROSITE" id="PS50950">
    <property type="entry name" value="ZF_THAP"/>
    <property type="match status" value="1"/>
</dbReference>
<reference evidence="8" key="1">
    <citation type="submission" date="2022-11" db="EMBL/GenBank/DDBJ databases">
        <title>Centuries of genome instability and evolution in soft-shell clam transmissible cancer (bioRxiv).</title>
        <authorList>
            <person name="Hart S.F.M."/>
            <person name="Yonemitsu M.A."/>
            <person name="Giersch R.M."/>
            <person name="Beal B.F."/>
            <person name="Arriagada G."/>
            <person name="Davis B.W."/>
            <person name="Ostrander E.A."/>
            <person name="Goff S.P."/>
            <person name="Metzger M.J."/>
        </authorList>
    </citation>
    <scope>NUCLEOTIDE SEQUENCE</scope>
    <source>
        <strain evidence="8">MELC-2E11</strain>
        <tissue evidence="8">Siphon/mantle</tissue>
    </source>
</reference>
<dbReference type="Pfam" id="PF05485">
    <property type="entry name" value="THAP"/>
    <property type="match status" value="1"/>
</dbReference>
<evidence type="ECO:0000256" key="5">
    <source>
        <dbReference type="ARBA" id="ARBA00023125"/>
    </source>
</evidence>
<dbReference type="InterPro" id="IPR027806">
    <property type="entry name" value="HARBI1_dom"/>
</dbReference>
<dbReference type="SUPFAM" id="SSF57716">
    <property type="entry name" value="Glucocorticoid receptor-like (DNA-binding domain)"/>
    <property type="match status" value="1"/>
</dbReference>